<evidence type="ECO:0000313" key="1">
    <source>
        <dbReference type="EMBL" id="PIO66992.1"/>
    </source>
</evidence>
<reference evidence="1 2" key="1">
    <citation type="submission" date="2015-09" db="EMBL/GenBank/DDBJ databases">
        <title>Draft genome of the parasitic nematode Teladorsagia circumcincta isolate WARC Sus (inbred).</title>
        <authorList>
            <person name="Mitreva M."/>
        </authorList>
    </citation>
    <scope>NUCLEOTIDE SEQUENCE [LARGE SCALE GENOMIC DNA]</scope>
    <source>
        <strain evidence="1 2">S</strain>
    </source>
</reference>
<dbReference type="Proteomes" id="UP000230423">
    <property type="component" value="Unassembled WGS sequence"/>
</dbReference>
<gene>
    <name evidence="1" type="ORF">TELCIR_11278</name>
</gene>
<dbReference type="PANTHER" id="PTHR46895:SF5">
    <property type="entry name" value="G-PROTEIN COUPLED RECEPTORS FAMILY 1 PROFILE DOMAIN-CONTAINING PROTEIN"/>
    <property type="match status" value="1"/>
</dbReference>
<sequence>MIIMIQALTKSTRIIGSNQSREKKRENNQLITFATTKAPIAITNEKPSKLINRARPFTLMDPAFVCFSDDQLRLSGSHLEHFLNTVVFPPLCAFGIVGNTLTIMVLVSNDLMSRLVVGVCFERVIGVRSPLHRLVAPSKRRLVAGIFNWFILVASEQHQSIISTLAAVRDVDASSERRTGGCHTVGVPRRVELYADVLREEKVYNVNG</sequence>
<dbReference type="PANTHER" id="PTHR46895">
    <property type="entry name" value="PROTEIN CBG20548-RELATED"/>
    <property type="match status" value="1"/>
</dbReference>
<name>A0A2G9UB69_TELCI</name>
<dbReference type="OrthoDB" id="10011262at2759"/>
<evidence type="ECO:0008006" key="3">
    <source>
        <dbReference type="Google" id="ProtNLM"/>
    </source>
</evidence>
<protein>
    <recommendedName>
        <fullName evidence="3">G-protein coupled receptors family 1 profile domain-containing protein</fullName>
    </recommendedName>
</protein>
<accession>A0A2G9UB69</accession>
<proteinExistence type="predicted"/>
<dbReference type="AlphaFoldDB" id="A0A2G9UB69"/>
<evidence type="ECO:0000313" key="2">
    <source>
        <dbReference type="Proteomes" id="UP000230423"/>
    </source>
</evidence>
<dbReference type="EMBL" id="KZ347894">
    <property type="protein sequence ID" value="PIO66992.1"/>
    <property type="molecule type" value="Genomic_DNA"/>
</dbReference>
<organism evidence="1 2">
    <name type="scientific">Teladorsagia circumcincta</name>
    <name type="common">Brown stomach worm</name>
    <name type="synonym">Ostertagia circumcincta</name>
    <dbReference type="NCBI Taxonomy" id="45464"/>
    <lineage>
        <taxon>Eukaryota</taxon>
        <taxon>Metazoa</taxon>
        <taxon>Ecdysozoa</taxon>
        <taxon>Nematoda</taxon>
        <taxon>Chromadorea</taxon>
        <taxon>Rhabditida</taxon>
        <taxon>Rhabditina</taxon>
        <taxon>Rhabditomorpha</taxon>
        <taxon>Strongyloidea</taxon>
        <taxon>Trichostrongylidae</taxon>
        <taxon>Teladorsagia</taxon>
    </lineage>
</organism>
<keyword evidence="2" id="KW-1185">Reference proteome</keyword>